<reference evidence="2 3" key="1">
    <citation type="submission" date="2015-03" db="EMBL/GenBank/DDBJ databases">
        <title>Draft genome of the nematode, Opisthorchis viverrini.</title>
        <authorList>
            <person name="Mitreva M."/>
        </authorList>
    </citation>
    <scope>NUCLEOTIDE SEQUENCE [LARGE SCALE GENOMIC DNA]</scope>
    <source>
        <strain evidence="2">Khon Kaen</strain>
    </source>
</reference>
<evidence type="ECO:0000313" key="3">
    <source>
        <dbReference type="Proteomes" id="UP000243686"/>
    </source>
</evidence>
<evidence type="ECO:0000259" key="1">
    <source>
        <dbReference type="Pfam" id="PF02272"/>
    </source>
</evidence>
<dbReference type="Proteomes" id="UP000243686">
    <property type="component" value="Unassembled WGS sequence"/>
</dbReference>
<evidence type="ECO:0000313" key="2">
    <source>
        <dbReference type="EMBL" id="OON13360.1"/>
    </source>
</evidence>
<proteinExistence type="predicted"/>
<dbReference type="EMBL" id="KV907464">
    <property type="protein sequence ID" value="OON13360.1"/>
    <property type="molecule type" value="Genomic_DNA"/>
</dbReference>
<sequence length="64" mass="6723">MGRNNNLIDRGLKANEWVASVSSLIDGKGGGKESSAQAVGSRVDCLDEVVRLANQFAKAKLCSS</sequence>
<gene>
    <name evidence="2" type="ORF">X801_10864</name>
</gene>
<dbReference type="Pfam" id="PF02272">
    <property type="entry name" value="DHHA1"/>
    <property type="match status" value="1"/>
</dbReference>
<feature type="domain" description="DHHA1" evidence="1">
    <location>
        <begin position="9"/>
        <end position="58"/>
    </location>
</feature>
<protein>
    <recommendedName>
        <fullName evidence="1">DHHA1 domain-containing protein</fullName>
    </recommendedName>
</protein>
<dbReference type="Gene3D" id="3.10.310.40">
    <property type="match status" value="1"/>
</dbReference>
<name>A0A1S8WFZ1_OPIVI</name>
<dbReference type="AlphaFoldDB" id="A0A1S8WFZ1"/>
<dbReference type="GO" id="GO:0003676">
    <property type="term" value="F:nucleic acid binding"/>
    <property type="evidence" value="ECO:0007669"/>
    <property type="project" value="InterPro"/>
</dbReference>
<dbReference type="InterPro" id="IPR003156">
    <property type="entry name" value="DHHA1_dom"/>
</dbReference>
<organism evidence="2 3">
    <name type="scientific">Opisthorchis viverrini</name>
    <name type="common">Southeast Asian liver fluke</name>
    <dbReference type="NCBI Taxonomy" id="6198"/>
    <lineage>
        <taxon>Eukaryota</taxon>
        <taxon>Metazoa</taxon>
        <taxon>Spiralia</taxon>
        <taxon>Lophotrochozoa</taxon>
        <taxon>Platyhelminthes</taxon>
        <taxon>Trematoda</taxon>
        <taxon>Digenea</taxon>
        <taxon>Opisthorchiida</taxon>
        <taxon>Opisthorchiata</taxon>
        <taxon>Opisthorchiidae</taxon>
        <taxon>Opisthorchis</taxon>
    </lineage>
</organism>
<keyword evidence="3" id="KW-1185">Reference proteome</keyword>
<accession>A0A1S8WFZ1</accession>